<keyword evidence="4 5" id="KW-0732">Signal</keyword>
<dbReference type="PROSITE" id="PS51257">
    <property type="entry name" value="PROKAR_LIPOPROTEIN"/>
    <property type="match status" value="1"/>
</dbReference>
<sequence>MKKRLIAVLMAVAMVGTLAVGCGSNKDNSTGSNDAKSADEKVLHLEGGNPETLDSLTGTSGDSVGVIREVMEGLGRFVKKDGQDVLEPAGAESWESSDDGLTWTFHLRDHKWSDGEDVTAEDYVYAFQRMFNPDTASSGVEFFLSLENAQEIVDGTKKPEDIGVSAPDDKTVVFKLTKPVPYFEMILGSPVAFPQRKDIVEKYGDQYGADKDSVVYNGPFIVDEWTPGSKVILAKNDTYWDKDSVKLDKVELLYIDDDTSAMTMLKNGELDAHTANAKWEDEIMATDNFDLVEAPFPAGMRDIFNVDTPLLKSPKVRLALTLAKDREELNNTLFDGYYEPAHGWIMPAITCQGINFREKAGNPLKEAAAQYTDLEALFKEGLQEEGIDPNEKPTLKVLLGDSSADTQTAGELYKNEIESKLPITIELESCTDNTDFMQRRKDGNFEMTFLHMNGAEYDDPSVFLNMYLTGAAANEGHYSNAKYDELIKKAENSTDAEERLNLFVEAEKIMLVEDPAISPTVYWNQNFFVSKKVKNLTAPAWVPLGFEYKYTEVE</sequence>
<dbReference type="Proteomes" id="UP000284883">
    <property type="component" value="Unassembled WGS sequence"/>
</dbReference>
<protein>
    <submittedName>
        <fullName evidence="7">Peptide ABC transporter substrate-binding protein</fullName>
    </submittedName>
</protein>
<dbReference type="InterPro" id="IPR039424">
    <property type="entry name" value="SBP_5"/>
</dbReference>
<dbReference type="PIRSF" id="PIRSF002741">
    <property type="entry name" value="MppA"/>
    <property type="match status" value="1"/>
</dbReference>
<gene>
    <name evidence="7" type="ORF">DW885_13210</name>
</gene>
<comment type="caution">
    <text evidence="7">The sequence shown here is derived from an EMBL/GenBank/DDBJ whole genome shotgun (WGS) entry which is preliminary data.</text>
</comment>
<reference evidence="7 8" key="1">
    <citation type="submission" date="2018-08" db="EMBL/GenBank/DDBJ databases">
        <title>A genome reference for cultivated species of the human gut microbiota.</title>
        <authorList>
            <person name="Zou Y."/>
            <person name="Xue W."/>
            <person name="Luo G."/>
        </authorList>
    </citation>
    <scope>NUCLEOTIDE SEQUENCE [LARGE SCALE GENOMIC DNA]</scope>
    <source>
        <strain evidence="7 8">AM40-15AC</strain>
    </source>
</reference>
<accession>A0A413VRT9</accession>
<evidence type="ECO:0000256" key="1">
    <source>
        <dbReference type="ARBA" id="ARBA00004196"/>
    </source>
</evidence>
<evidence type="ECO:0000256" key="4">
    <source>
        <dbReference type="ARBA" id="ARBA00022729"/>
    </source>
</evidence>
<dbReference type="InterPro" id="IPR000914">
    <property type="entry name" value="SBP_5_dom"/>
</dbReference>
<feature type="signal peptide" evidence="5">
    <location>
        <begin position="1"/>
        <end position="19"/>
    </location>
</feature>
<organism evidence="7 8">
    <name type="scientific">Dorea formicigenerans</name>
    <dbReference type="NCBI Taxonomy" id="39486"/>
    <lineage>
        <taxon>Bacteria</taxon>
        <taxon>Bacillati</taxon>
        <taxon>Bacillota</taxon>
        <taxon>Clostridia</taxon>
        <taxon>Lachnospirales</taxon>
        <taxon>Lachnospiraceae</taxon>
        <taxon>Dorea</taxon>
    </lineage>
</organism>
<keyword evidence="3" id="KW-0813">Transport</keyword>
<dbReference type="FunFam" id="3.90.76.10:FF:000001">
    <property type="entry name" value="Oligopeptide ABC transporter substrate-binding protein"/>
    <property type="match status" value="1"/>
</dbReference>
<evidence type="ECO:0000256" key="2">
    <source>
        <dbReference type="ARBA" id="ARBA00005695"/>
    </source>
</evidence>
<dbReference type="PANTHER" id="PTHR30290:SF10">
    <property type="entry name" value="PERIPLASMIC OLIGOPEPTIDE-BINDING PROTEIN-RELATED"/>
    <property type="match status" value="1"/>
</dbReference>
<proteinExistence type="inferred from homology"/>
<dbReference type="Gene3D" id="3.90.76.10">
    <property type="entry name" value="Dipeptide-binding Protein, Domain 1"/>
    <property type="match status" value="1"/>
</dbReference>
<dbReference type="PANTHER" id="PTHR30290">
    <property type="entry name" value="PERIPLASMIC BINDING COMPONENT OF ABC TRANSPORTER"/>
    <property type="match status" value="1"/>
</dbReference>
<comment type="subcellular location">
    <subcellularLocation>
        <location evidence="1">Cell envelope</location>
    </subcellularLocation>
</comment>
<dbReference type="GO" id="GO:0015833">
    <property type="term" value="P:peptide transport"/>
    <property type="evidence" value="ECO:0007669"/>
    <property type="project" value="TreeGrafter"/>
</dbReference>
<dbReference type="SUPFAM" id="SSF53850">
    <property type="entry name" value="Periplasmic binding protein-like II"/>
    <property type="match status" value="1"/>
</dbReference>
<dbReference type="GO" id="GO:0030313">
    <property type="term" value="C:cell envelope"/>
    <property type="evidence" value="ECO:0007669"/>
    <property type="project" value="UniProtKB-SubCell"/>
</dbReference>
<dbReference type="EMBL" id="QSGQ01000010">
    <property type="protein sequence ID" value="RHB36269.1"/>
    <property type="molecule type" value="Genomic_DNA"/>
</dbReference>
<comment type="similarity">
    <text evidence="2">Belongs to the bacterial solute-binding protein 5 family.</text>
</comment>
<dbReference type="GO" id="GO:0043190">
    <property type="term" value="C:ATP-binding cassette (ABC) transporter complex"/>
    <property type="evidence" value="ECO:0007669"/>
    <property type="project" value="InterPro"/>
</dbReference>
<evidence type="ECO:0000313" key="7">
    <source>
        <dbReference type="EMBL" id="RHB36269.1"/>
    </source>
</evidence>
<dbReference type="Pfam" id="PF00496">
    <property type="entry name" value="SBP_bac_5"/>
    <property type="match status" value="1"/>
</dbReference>
<dbReference type="AlphaFoldDB" id="A0A413VRT9"/>
<evidence type="ECO:0000256" key="5">
    <source>
        <dbReference type="SAM" id="SignalP"/>
    </source>
</evidence>
<dbReference type="CDD" id="cd08504">
    <property type="entry name" value="PBP2_OppA"/>
    <property type="match status" value="1"/>
</dbReference>
<dbReference type="Gene3D" id="3.40.190.10">
    <property type="entry name" value="Periplasmic binding protein-like II"/>
    <property type="match status" value="1"/>
</dbReference>
<dbReference type="InterPro" id="IPR030678">
    <property type="entry name" value="Peptide/Ni-bd"/>
</dbReference>
<feature type="domain" description="Solute-binding protein family 5" evidence="6">
    <location>
        <begin position="86"/>
        <end position="473"/>
    </location>
</feature>
<feature type="chain" id="PRO_5038667073" evidence="5">
    <location>
        <begin position="20"/>
        <end position="554"/>
    </location>
</feature>
<evidence type="ECO:0000313" key="8">
    <source>
        <dbReference type="Proteomes" id="UP000284883"/>
    </source>
</evidence>
<dbReference type="GO" id="GO:0042597">
    <property type="term" value="C:periplasmic space"/>
    <property type="evidence" value="ECO:0007669"/>
    <property type="project" value="UniProtKB-ARBA"/>
</dbReference>
<evidence type="ECO:0000259" key="6">
    <source>
        <dbReference type="Pfam" id="PF00496"/>
    </source>
</evidence>
<evidence type="ECO:0000256" key="3">
    <source>
        <dbReference type="ARBA" id="ARBA00022448"/>
    </source>
</evidence>
<dbReference type="RefSeq" id="WP_118001518.1">
    <property type="nucleotide sequence ID" value="NZ_QSGQ01000010.1"/>
</dbReference>
<name>A0A413VRT9_9FIRM</name>
<dbReference type="Gene3D" id="3.10.105.10">
    <property type="entry name" value="Dipeptide-binding Protein, Domain 3"/>
    <property type="match status" value="1"/>
</dbReference>
<dbReference type="GO" id="GO:1904680">
    <property type="term" value="F:peptide transmembrane transporter activity"/>
    <property type="evidence" value="ECO:0007669"/>
    <property type="project" value="TreeGrafter"/>
</dbReference>